<keyword evidence="2" id="KW-1185">Reference proteome</keyword>
<gene>
    <name evidence="1" type="ORF">M9458_006494</name>
</gene>
<dbReference type="InterPro" id="IPR044996">
    <property type="entry name" value="COQ10-like"/>
</dbReference>
<sequence length="52" mass="6003">VTFEFKSLLHSQLATVFFDEVVKQMVNAFETRATKLYGTGIHRQKTSLRRAT</sequence>
<evidence type="ECO:0000313" key="1">
    <source>
        <dbReference type="EMBL" id="KAL0197954.1"/>
    </source>
</evidence>
<proteinExistence type="predicted"/>
<dbReference type="Gene3D" id="3.30.530.20">
    <property type="match status" value="1"/>
</dbReference>
<accession>A0ABD0RHD5</accession>
<dbReference type="EMBL" id="JAMKFB020000003">
    <property type="protein sequence ID" value="KAL0197954.1"/>
    <property type="molecule type" value="Genomic_DNA"/>
</dbReference>
<dbReference type="Proteomes" id="UP001529510">
    <property type="component" value="Unassembled WGS sequence"/>
</dbReference>
<organism evidence="1 2">
    <name type="scientific">Cirrhinus mrigala</name>
    <name type="common">Mrigala</name>
    <dbReference type="NCBI Taxonomy" id="683832"/>
    <lineage>
        <taxon>Eukaryota</taxon>
        <taxon>Metazoa</taxon>
        <taxon>Chordata</taxon>
        <taxon>Craniata</taxon>
        <taxon>Vertebrata</taxon>
        <taxon>Euteleostomi</taxon>
        <taxon>Actinopterygii</taxon>
        <taxon>Neopterygii</taxon>
        <taxon>Teleostei</taxon>
        <taxon>Ostariophysi</taxon>
        <taxon>Cypriniformes</taxon>
        <taxon>Cyprinidae</taxon>
        <taxon>Labeoninae</taxon>
        <taxon>Labeonini</taxon>
        <taxon>Cirrhinus</taxon>
    </lineage>
</organism>
<dbReference type="PANTHER" id="PTHR12901:SF14">
    <property type="entry name" value="COENZYME Q-BINDING PROTEIN COQ10 HOMOLOG, MITOCHONDRIAL"/>
    <property type="match status" value="1"/>
</dbReference>
<dbReference type="AlphaFoldDB" id="A0ABD0RHD5"/>
<dbReference type="InterPro" id="IPR023393">
    <property type="entry name" value="START-like_dom_sf"/>
</dbReference>
<evidence type="ECO:0000313" key="2">
    <source>
        <dbReference type="Proteomes" id="UP001529510"/>
    </source>
</evidence>
<feature type="non-terminal residue" evidence="1">
    <location>
        <position position="1"/>
    </location>
</feature>
<name>A0ABD0RHD5_CIRMR</name>
<protein>
    <recommendedName>
        <fullName evidence="3">Coenzyme Q-binding protein COQ10 START domain-containing protein</fullName>
    </recommendedName>
</protein>
<reference evidence="1 2" key="1">
    <citation type="submission" date="2024-05" db="EMBL/GenBank/DDBJ databases">
        <title>Genome sequencing and assembly of Indian major carp, Cirrhinus mrigala (Hamilton, 1822).</title>
        <authorList>
            <person name="Mohindra V."/>
            <person name="Chowdhury L.M."/>
            <person name="Lal K."/>
            <person name="Jena J.K."/>
        </authorList>
    </citation>
    <scope>NUCLEOTIDE SEQUENCE [LARGE SCALE GENOMIC DNA]</scope>
    <source>
        <strain evidence="1">CM1030</strain>
        <tissue evidence="1">Blood</tissue>
    </source>
</reference>
<comment type="caution">
    <text evidence="1">The sequence shown here is derived from an EMBL/GenBank/DDBJ whole genome shotgun (WGS) entry which is preliminary data.</text>
</comment>
<dbReference type="PANTHER" id="PTHR12901">
    <property type="entry name" value="SPERM PROTEIN HOMOLOG"/>
    <property type="match status" value="1"/>
</dbReference>
<evidence type="ECO:0008006" key="3">
    <source>
        <dbReference type="Google" id="ProtNLM"/>
    </source>
</evidence>